<organism evidence="1 2">
    <name type="scientific">Xanthomonas campestris pv. translucens</name>
    <dbReference type="NCBI Taxonomy" id="343"/>
    <lineage>
        <taxon>Bacteria</taxon>
        <taxon>Pseudomonadati</taxon>
        <taxon>Pseudomonadota</taxon>
        <taxon>Gammaproteobacteria</taxon>
        <taxon>Lysobacterales</taxon>
        <taxon>Lysobacteraceae</taxon>
        <taxon>Xanthomonas</taxon>
        <taxon>Xanthomonas translucens group</taxon>
    </lineage>
</organism>
<dbReference type="Proteomes" id="UP000055854">
    <property type="component" value="Unassembled WGS sequence"/>
</dbReference>
<proteinExistence type="predicted"/>
<dbReference type="Pfam" id="PF19611">
    <property type="entry name" value="DUF6116"/>
    <property type="match status" value="1"/>
</dbReference>
<dbReference type="RefSeq" id="WP_003481091.1">
    <property type="nucleotide sequence ID" value="NZ_CP089999.1"/>
</dbReference>
<dbReference type="AlphaFoldDB" id="A0A109HDM5"/>
<name>A0A109HDM5_XANCT</name>
<accession>A0A109HDM5</accession>
<dbReference type="OrthoDB" id="5741597at2"/>
<dbReference type="EMBL" id="LNTA01000448">
    <property type="protein sequence ID" value="KWV10240.1"/>
    <property type="molecule type" value="Genomic_DNA"/>
</dbReference>
<sequence length="79" mass="8812">MPNPITLPLLRWAGKLRYPTLFKLTAGLFVLSVLLPDPLPFIDEIVFGLGTLLLANWKTRTPAPAEAEPIASSARRMRR</sequence>
<protein>
    <submittedName>
        <fullName evidence="1">Uncharacterized protein</fullName>
    </submittedName>
</protein>
<evidence type="ECO:0000313" key="2">
    <source>
        <dbReference type="Proteomes" id="UP000055854"/>
    </source>
</evidence>
<comment type="caution">
    <text evidence="1">The sequence shown here is derived from an EMBL/GenBank/DDBJ whole genome shotgun (WGS) entry which is preliminary data.</text>
</comment>
<evidence type="ECO:0000313" key="1">
    <source>
        <dbReference type="EMBL" id="KWV10240.1"/>
    </source>
</evidence>
<dbReference type="InterPro" id="IPR046119">
    <property type="entry name" value="DUF6116"/>
</dbReference>
<reference evidence="1 2" key="1">
    <citation type="submission" date="2015-11" db="EMBL/GenBank/DDBJ databases">
        <title>Long Read and Single Molecule DNA Sequencing Simplifies Genome Assembly and TAL Effector Gene Analysis of Xanthomonas translucens.</title>
        <authorList>
            <person name="Peng Z."/>
            <person name="Hu Y."/>
            <person name="Xie J."/>
            <person name="Potnis N."/>
            <person name="Akhunova A."/>
            <person name="Jones J."/>
            <person name="Liu Z."/>
            <person name="White F."/>
            <person name="Liu S."/>
        </authorList>
    </citation>
    <scope>NUCLEOTIDE SEQUENCE [LARGE SCALE GENOMIC DNA]</scope>
    <source>
        <strain evidence="1 2">B1</strain>
    </source>
</reference>
<gene>
    <name evidence="1" type="ORF">ATB53_07840</name>
</gene>